<sequence length="86" mass="9614">MKITLKILGVITGLILIGSLMVMNAQPVKVDLVFVDGEVACFLIIIASFLTGYLSCLVYLWLKRSLMTDRKKTHSISRHDDIFGDI</sequence>
<evidence type="ECO:0000256" key="1">
    <source>
        <dbReference type="SAM" id="Phobius"/>
    </source>
</evidence>
<reference evidence="3 4" key="3">
    <citation type="submission" date="2017-03" db="EMBL/GenBank/DDBJ databases">
        <authorList>
            <person name="Afonso C.L."/>
            <person name="Miller P.J."/>
            <person name="Scott M.A."/>
            <person name="Spackman E."/>
            <person name="Goraichik I."/>
            <person name="Dimitrov K.M."/>
            <person name="Suarez D.L."/>
            <person name="Swayne D.E."/>
        </authorList>
    </citation>
    <scope>NUCLEOTIDE SEQUENCE [LARGE SCALE GENOMIC DNA]</scope>
    <source>
        <strain evidence="3">PRJEB14757</strain>
    </source>
</reference>
<reference evidence="2" key="2">
    <citation type="submission" date="2012-12" db="EMBL/GenBank/DDBJ databases">
        <title>Region harboring genes involved in magnetosome formation of Candidatus Desulfamplus magnetosmortis.</title>
        <authorList>
            <person name="Lefevre C.T."/>
            <person name="Bazylinski D.A."/>
        </authorList>
    </citation>
    <scope>NUCLEOTIDE SEQUENCE</scope>
    <source>
        <strain evidence="2">BW-1</strain>
    </source>
</reference>
<evidence type="ECO:0000313" key="3">
    <source>
        <dbReference type="EMBL" id="SLM32758.1"/>
    </source>
</evidence>
<keyword evidence="1" id="KW-1133">Transmembrane helix</keyword>
<evidence type="ECO:0000313" key="4">
    <source>
        <dbReference type="Proteomes" id="UP000191931"/>
    </source>
</evidence>
<dbReference type="EMBL" id="FWEV01000325">
    <property type="protein sequence ID" value="SLM32758.1"/>
    <property type="molecule type" value="Genomic_DNA"/>
</dbReference>
<dbReference type="Proteomes" id="UP000191931">
    <property type="component" value="Unassembled WGS sequence"/>
</dbReference>
<name>L0R575_9BACT</name>
<keyword evidence="1" id="KW-0812">Transmembrane</keyword>
<accession>L0R575</accession>
<keyword evidence="1" id="KW-0472">Membrane</keyword>
<dbReference type="EMBL" id="HF547348">
    <property type="protein sequence ID" value="CCO06707.1"/>
    <property type="molecule type" value="Genomic_DNA"/>
</dbReference>
<organism evidence="2">
    <name type="scientific">Desulfamplus magnetovallimortis</name>
    <dbReference type="NCBI Taxonomy" id="1246637"/>
    <lineage>
        <taxon>Bacteria</taxon>
        <taxon>Pseudomonadati</taxon>
        <taxon>Thermodesulfobacteriota</taxon>
        <taxon>Desulfobacteria</taxon>
        <taxon>Desulfobacterales</taxon>
        <taxon>Desulfobacteraceae</taxon>
        <taxon>Desulfamplus</taxon>
    </lineage>
</organism>
<keyword evidence="4" id="KW-1185">Reference proteome</keyword>
<gene>
    <name evidence="2" type="ORF">DEMABW1_80099</name>
    <name evidence="3" type="ORF">MTBBW1_80099</name>
</gene>
<dbReference type="RefSeq" id="WP_139786621.1">
    <property type="nucleotide sequence ID" value="NZ_LT828540.1"/>
</dbReference>
<evidence type="ECO:0000313" key="2">
    <source>
        <dbReference type="EMBL" id="CCO06707.1"/>
    </source>
</evidence>
<protein>
    <submittedName>
        <fullName evidence="3">Putative membrane protein (DUF1049), greigite-island specific protein (In syntheny with OMM_30 in the MMP)</fullName>
    </submittedName>
    <submittedName>
        <fullName evidence="2">Putative membrane protein (DUF1049),greigite-island specific protein (In syntheny with OMM_30 in the MMP)</fullName>
    </submittedName>
</protein>
<reference evidence="2" key="1">
    <citation type="submission" date="2012-10" db="EMBL/GenBank/DDBJ databases">
        <authorList>
            <person name="Lefevre C."/>
        </authorList>
    </citation>
    <scope>NUCLEOTIDE SEQUENCE</scope>
    <source>
        <strain evidence="2">BW-1</strain>
    </source>
</reference>
<feature type="transmembrane region" description="Helical" evidence="1">
    <location>
        <begin position="7"/>
        <end position="25"/>
    </location>
</feature>
<proteinExistence type="predicted"/>
<dbReference type="AlphaFoldDB" id="L0R575"/>
<feature type="transmembrane region" description="Helical" evidence="1">
    <location>
        <begin position="37"/>
        <end position="62"/>
    </location>
</feature>